<evidence type="ECO:0000313" key="3">
    <source>
        <dbReference type="Proteomes" id="UP001601521"/>
    </source>
</evidence>
<protein>
    <submittedName>
        <fullName evidence="2">Uncharacterized protein</fullName>
    </submittedName>
</protein>
<feature type="compositionally biased region" description="Polar residues" evidence="1">
    <location>
        <begin position="97"/>
        <end position="107"/>
    </location>
</feature>
<sequence length="107" mass="11838">MMSTATTRSGAIAVETTEQGLPLRISIEASELRRDPAELAAELLRLCSRAADRAGLARRRQLAEAGLSSDLLALTGLPTAEQVERQELIDEQEYDTEPQSWLRSVEW</sequence>
<reference evidence="2 3" key="1">
    <citation type="submission" date="2024-10" db="EMBL/GenBank/DDBJ databases">
        <title>The Natural Products Discovery Center: Release of the First 8490 Sequenced Strains for Exploring Actinobacteria Biosynthetic Diversity.</title>
        <authorList>
            <person name="Kalkreuter E."/>
            <person name="Kautsar S.A."/>
            <person name="Yang D."/>
            <person name="Bader C.D."/>
            <person name="Teijaro C.N."/>
            <person name="Fluegel L."/>
            <person name="Davis C.M."/>
            <person name="Simpson J.R."/>
            <person name="Lauterbach L."/>
            <person name="Steele A.D."/>
            <person name="Gui C."/>
            <person name="Meng S."/>
            <person name="Li G."/>
            <person name="Viehrig K."/>
            <person name="Ye F."/>
            <person name="Su P."/>
            <person name="Kiefer A.F."/>
            <person name="Nichols A."/>
            <person name="Cepeda A.J."/>
            <person name="Yan W."/>
            <person name="Fan B."/>
            <person name="Jiang Y."/>
            <person name="Adhikari A."/>
            <person name="Zheng C.-J."/>
            <person name="Schuster L."/>
            <person name="Cowan T.M."/>
            <person name="Smanski M.J."/>
            <person name="Chevrette M.G."/>
            <person name="De Carvalho L.P.S."/>
            <person name="Shen B."/>
        </authorList>
    </citation>
    <scope>NUCLEOTIDE SEQUENCE [LARGE SCALE GENOMIC DNA]</scope>
    <source>
        <strain evidence="2 3">NPDC004550</strain>
    </source>
</reference>
<dbReference type="RefSeq" id="WP_387248655.1">
    <property type="nucleotide sequence ID" value="NZ_JBIALX010000001.1"/>
</dbReference>
<accession>A0ABW6NB04</accession>
<name>A0ABW6NB04_9NOCA</name>
<evidence type="ECO:0000313" key="2">
    <source>
        <dbReference type="EMBL" id="MFF0452322.1"/>
    </source>
</evidence>
<organism evidence="2 3">
    <name type="scientific">Nocardia africana</name>
    <dbReference type="NCBI Taxonomy" id="134964"/>
    <lineage>
        <taxon>Bacteria</taxon>
        <taxon>Bacillati</taxon>
        <taxon>Actinomycetota</taxon>
        <taxon>Actinomycetes</taxon>
        <taxon>Mycobacteriales</taxon>
        <taxon>Nocardiaceae</taxon>
        <taxon>Nocardia</taxon>
    </lineage>
</organism>
<dbReference type="Proteomes" id="UP001601521">
    <property type="component" value="Unassembled WGS sequence"/>
</dbReference>
<keyword evidence="3" id="KW-1185">Reference proteome</keyword>
<evidence type="ECO:0000256" key="1">
    <source>
        <dbReference type="SAM" id="MobiDB-lite"/>
    </source>
</evidence>
<comment type="caution">
    <text evidence="2">The sequence shown here is derived from an EMBL/GenBank/DDBJ whole genome shotgun (WGS) entry which is preliminary data.</text>
</comment>
<gene>
    <name evidence="2" type="ORF">ACFYTH_03015</name>
</gene>
<proteinExistence type="predicted"/>
<dbReference type="EMBL" id="JBIALX010000001">
    <property type="protein sequence ID" value="MFF0452322.1"/>
    <property type="molecule type" value="Genomic_DNA"/>
</dbReference>
<feature type="region of interest" description="Disordered" evidence="1">
    <location>
        <begin position="87"/>
        <end position="107"/>
    </location>
</feature>